<dbReference type="Proteomes" id="UP001498398">
    <property type="component" value="Unassembled WGS sequence"/>
</dbReference>
<accession>A0ABR1JF89</accession>
<dbReference type="InterPro" id="IPR010730">
    <property type="entry name" value="HET"/>
</dbReference>
<name>A0ABR1JF89_9AGAR</name>
<sequence length="331" mass="38040">MAPLDIRPRCLVDTHTHQLVEFNENNPTPPYAILSHMWMKNQHGHGEEVTLPELKRLHRGSDSDETRSKSGYHKILSACNQAFRDGLDYIWIDTCCIDKRNHEDVALNIRSMYAYYQNTEICYAYLADKCVGSAERWTPGDSMWFRRGWTLQELLAPRQVIFFDQTWKRIGSKSALKDVLYQSTAIPQAILEGKRFIRNVDPLERMSWALGRETSKPQDQAYCLLGLLGVSMDPNYDEDVETSFERVWTAFVDAHPEHRGALGSVKDFYSFLHGKHWRSRYEALYFMKRRRKGMQRSESSPGGGELETSSETGLPSSWLNWDGADGGDGGE</sequence>
<evidence type="ECO:0000256" key="1">
    <source>
        <dbReference type="SAM" id="MobiDB-lite"/>
    </source>
</evidence>
<proteinExistence type="predicted"/>
<organism evidence="3 4">
    <name type="scientific">Marasmiellus scandens</name>
    <dbReference type="NCBI Taxonomy" id="2682957"/>
    <lineage>
        <taxon>Eukaryota</taxon>
        <taxon>Fungi</taxon>
        <taxon>Dikarya</taxon>
        <taxon>Basidiomycota</taxon>
        <taxon>Agaricomycotina</taxon>
        <taxon>Agaricomycetes</taxon>
        <taxon>Agaricomycetidae</taxon>
        <taxon>Agaricales</taxon>
        <taxon>Marasmiineae</taxon>
        <taxon>Omphalotaceae</taxon>
        <taxon>Marasmiellus</taxon>
    </lineage>
</organism>
<feature type="region of interest" description="Disordered" evidence="1">
    <location>
        <begin position="294"/>
        <end position="331"/>
    </location>
</feature>
<comment type="caution">
    <text evidence="3">The sequence shown here is derived from an EMBL/GenBank/DDBJ whole genome shotgun (WGS) entry which is preliminary data.</text>
</comment>
<evidence type="ECO:0000313" key="3">
    <source>
        <dbReference type="EMBL" id="KAK7457222.1"/>
    </source>
</evidence>
<evidence type="ECO:0000313" key="4">
    <source>
        <dbReference type="Proteomes" id="UP001498398"/>
    </source>
</evidence>
<evidence type="ECO:0000259" key="2">
    <source>
        <dbReference type="Pfam" id="PF06985"/>
    </source>
</evidence>
<dbReference type="Pfam" id="PF06985">
    <property type="entry name" value="HET"/>
    <property type="match status" value="1"/>
</dbReference>
<gene>
    <name evidence="3" type="ORF">VKT23_010524</name>
</gene>
<dbReference type="PANTHER" id="PTHR10622:SF10">
    <property type="entry name" value="HET DOMAIN-CONTAINING PROTEIN"/>
    <property type="match status" value="1"/>
</dbReference>
<reference evidence="3 4" key="1">
    <citation type="submission" date="2024-01" db="EMBL/GenBank/DDBJ databases">
        <title>A draft genome for the cacao thread blight pathogen Marasmiellus scandens.</title>
        <authorList>
            <person name="Baruah I.K."/>
            <person name="Leung J."/>
            <person name="Bukari Y."/>
            <person name="Amoako-Attah I."/>
            <person name="Meinhardt L.W."/>
            <person name="Bailey B.A."/>
            <person name="Cohen S.P."/>
        </authorList>
    </citation>
    <scope>NUCLEOTIDE SEQUENCE [LARGE SCALE GENOMIC DNA]</scope>
    <source>
        <strain evidence="3 4">GH-19</strain>
    </source>
</reference>
<dbReference type="EMBL" id="JBANRG010000020">
    <property type="protein sequence ID" value="KAK7457222.1"/>
    <property type="molecule type" value="Genomic_DNA"/>
</dbReference>
<protein>
    <recommendedName>
        <fullName evidence="2">Heterokaryon incompatibility domain-containing protein</fullName>
    </recommendedName>
</protein>
<keyword evidence="4" id="KW-1185">Reference proteome</keyword>
<dbReference type="PANTHER" id="PTHR10622">
    <property type="entry name" value="HET DOMAIN-CONTAINING PROTEIN"/>
    <property type="match status" value="1"/>
</dbReference>
<feature type="domain" description="Heterokaryon incompatibility" evidence="2">
    <location>
        <begin position="31"/>
        <end position="129"/>
    </location>
</feature>